<dbReference type="NCBIfam" id="TIGR00112">
    <property type="entry name" value="proC"/>
    <property type="match status" value="1"/>
</dbReference>
<dbReference type="PANTHER" id="PTHR11645:SF0">
    <property type="entry name" value="PYRROLINE-5-CARBOXYLATE REDUCTASE 3"/>
    <property type="match status" value="1"/>
</dbReference>
<dbReference type="InterPro" id="IPR036291">
    <property type="entry name" value="NAD(P)-bd_dom_sf"/>
</dbReference>
<dbReference type="Gene3D" id="3.40.50.720">
    <property type="entry name" value="NAD(P)-binding Rossmann-like Domain"/>
    <property type="match status" value="1"/>
</dbReference>
<evidence type="ECO:0000256" key="10">
    <source>
        <dbReference type="ARBA" id="ARBA00050547"/>
    </source>
</evidence>
<dbReference type="GO" id="GO:0004735">
    <property type="term" value="F:pyrroline-5-carboxylate reductase activity"/>
    <property type="evidence" value="ECO:0007669"/>
    <property type="project" value="UniProtKB-EC"/>
</dbReference>
<evidence type="ECO:0000256" key="7">
    <source>
        <dbReference type="ARBA" id="ARBA00022857"/>
    </source>
</evidence>
<dbReference type="EMBL" id="HBGH01003881">
    <property type="protein sequence ID" value="CAD9229638.1"/>
    <property type="molecule type" value="Transcribed_RNA"/>
</dbReference>
<dbReference type="FunFam" id="1.10.3730.10:FF:000001">
    <property type="entry name" value="Pyrroline-5-carboxylate reductase"/>
    <property type="match status" value="1"/>
</dbReference>
<evidence type="ECO:0000256" key="3">
    <source>
        <dbReference type="ARBA" id="ARBA00021413"/>
    </source>
</evidence>
<comment type="catalytic activity">
    <reaction evidence="10">
        <text>L-proline + NAD(+) = (S)-1-pyrroline-5-carboxylate + NADH + 2 H(+)</text>
        <dbReference type="Rhea" id="RHEA:14105"/>
        <dbReference type="ChEBI" id="CHEBI:15378"/>
        <dbReference type="ChEBI" id="CHEBI:17388"/>
        <dbReference type="ChEBI" id="CHEBI:57540"/>
        <dbReference type="ChEBI" id="CHEBI:57945"/>
        <dbReference type="ChEBI" id="CHEBI:60039"/>
        <dbReference type="EC" id="1.5.1.2"/>
    </reaction>
</comment>
<dbReference type="InterPro" id="IPR028939">
    <property type="entry name" value="P5C_Rdtase_cat_N"/>
</dbReference>
<dbReference type="InterPro" id="IPR008927">
    <property type="entry name" value="6-PGluconate_DH-like_C_sf"/>
</dbReference>
<evidence type="ECO:0000256" key="5">
    <source>
        <dbReference type="ARBA" id="ARBA00022605"/>
    </source>
</evidence>
<evidence type="ECO:0000256" key="12">
    <source>
        <dbReference type="PIRSR" id="PIRSR000193-1"/>
    </source>
</evidence>
<feature type="binding site" evidence="12">
    <location>
        <begin position="7"/>
        <end position="12"/>
    </location>
    <ligand>
        <name>NADP(+)</name>
        <dbReference type="ChEBI" id="CHEBI:58349"/>
    </ligand>
</feature>
<evidence type="ECO:0000256" key="11">
    <source>
        <dbReference type="ARBA" id="ARBA00052690"/>
    </source>
</evidence>
<dbReference type="AlphaFoldDB" id="A0A7S1T9C5"/>
<dbReference type="PIRSF" id="PIRSF000193">
    <property type="entry name" value="Pyrrol-5-carb_rd"/>
    <property type="match status" value="1"/>
</dbReference>
<dbReference type="HAMAP" id="MF_01925">
    <property type="entry name" value="P5C_reductase"/>
    <property type="match status" value="1"/>
</dbReference>
<evidence type="ECO:0000313" key="15">
    <source>
        <dbReference type="EMBL" id="CAD9229638.1"/>
    </source>
</evidence>
<keyword evidence="5" id="KW-0028">Amino-acid biosynthesis</keyword>
<feature type="domain" description="Pyrroline-5-carboxylate reductase catalytic N-terminal" evidence="13">
    <location>
        <begin position="4"/>
        <end position="100"/>
    </location>
</feature>
<accession>A0A7S1T9C5</accession>
<dbReference type="Pfam" id="PF14748">
    <property type="entry name" value="P5CR_dimer"/>
    <property type="match status" value="1"/>
</dbReference>
<evidence type="ECO:0000256" key="1">
    <source>
        <dbReference type="ARBA" id="ARBA00004496"/>
    </source>
</evidence>
<dbReference type="SUPFAM" id="SSF48179">
    <property type="entry name" value="6-phosphogluconate dehydrogenase C-terminal domain-like"/>
    <property type="match status" value="1"/>
</dbReference>
<dbReference type="GO" id="GO:0005737">
    <property type="term" value="C:cytoplasm"/>
    <property type="evidence" value="ECO:0007669"/>
    <property type="project" value="UniProtKB-SubCell"/>
</dbReference>
<gene>
    <name evidence="15" type="ORF">CCAE0312_LOCUS2136</name>
</gene>
<organism evidence="15">
    <name type="scientific">Compsopogon caeruleus</name>
    <dbReference type="NCBI Taxonomy" id="31354"/>
    <lineage>
        <taxon>Eukaryota</taxon>
        <taxon>Rhodophyta</taxon>
        <taxon>Compsopogonophyceae</taxon>
        <taxon>Compsopogonales</taxon>
        <taxon>Compsopogonaceae</taxon>
        <taxon>Compsopogon</taxon>
    </lineage>
</organism>
<evidence type="ECO:0000256" key="8">
    <source>
        <dbReference type="ARBA" id="ARBA00023002"/>
    </source>
</evidence>
<dbReference type="SUPFAM" id="SSF51735">
    <property type="entry name" value="NAD(P)-binding Rossmann-fold domains"/>
    <property type="match status" value="1"/>
</dbReference>
<dbReference type="PANTHER" id="PTHR11645">
    <property type="entry name" value="PYRROLINE-5-CARBOXYLATE REDUCTASE"/>
    <property type="match status" value="1"/>
</dbReference>
<reference evidence="15" key="1">
    <citation type="submission" date="2021-01" db="EMBL/GenBank/DDBJ databases">
        <authorList>
            <person name="Corre E."/>
            <person name="Pelletier E."/>
            <person name="Niang G."/>
            <person name="Scheremetjew M."/>
            <person name="Finn R."/>
            <person name="Kale V."/>
            <person name="Holt S."/>
            <person name="Cochrane G."/>
            <person name="Meng A."/>
            <person name="Brown T."/>
            <person name="Cohen L."/>
        </authorList>
    </citation>
    <scope>NUCLEOTIDE SEQUENCE</scope>
    <source>
        <strain evidence="15">SAG 36.94</strain>
    </source>
</reference>
<evidence type="ECO:0000256" key="2">
    <source>
        <dbReference type="ARBA" id="ARBA00005525"/>
    </source>
</evidence>
<evidence type="ECO:0000256" key="4">
    <source>
        <dbReference type="ARBA" id="ARBA00022490"/>
    </source>
</evidence>
<evidence type="ECO:0000259" key="13">
    <source>
        <dbReference type="Pfam" id="PF03807"/>
    </source>
</evidence>
<protein>
    <recommendedName>
        <fullName evidence="3">Pyrroline-5-carboxylate reductase</fullName>
    </recommendedName>
</protein>
<evidence type="ECO:0000259" key="14">
    <source>
        <dbReference type="Pfam" id="PF14748"/>
    </source>
</evidence>
<keyword evidence="7 12" id="KW-0521">NADP</keyword>
<dbReference type="Gene3D" id="1.10.3730.10">
    <property type="entry name" value="ProC C-terminal domain-like"/>
    <property type="match status" value="1"/>
</dbReference>
<comment type="catalytic activity">
    <reaction evidence="11">
        <text>L-proline + NADP(+) = (S)-1-pyrroline-5-carboxylate + NADPH + 2 H(+)</text>
        <dbReference type="Rhea" id="RHEA:14109"/>
        <dbReference type="ChEBI" id="CHEBI:15378"/>
        <dbReference type="ChEBI" id="CHEBI:17388"/>
        <dbReference type="ChEBI" id="CHEBI:57783"/>
        <dbReference type="ChEBI" id="CHEBI:58349"/>
        <dbReference type="ChEBI" id="CHEBI:60039"/>
        <dbReference type="EC" id="1.5.1.2"/>
    </reaction>
</comment>
<keyword evidence="8" id="KW-0560">Oxidoreductase</keyword>
<dbReference type="FunFam" id="3.40.50.720:FF:000190">
    <property type="entry name" value="Pyrroline-5-carboxylate reductase"/>
    <property type="match status" value="1"/>
</dbReference>
<feature type="domain" description="Pyrroline-5-carboxylate reductase dimerisation" evidence="14">
    <location>
        <begin position="163"/>
        <end position="268"/>
    </location>
</feature>
<comment type="similarity">
    <text evidence="2">Belongs to the pyrroline-5-carboxylate reductase family.</text>
</comment>
<dbReference type="InterPro" id="IPR029036">
    <property type="entry name" value="P5CR_dimer"/>
</dbReference>
<evidence type="ECO:0000256" key="6">
    <source>
        <dbReference type="ARBA" id="ARBA00022650"/>
    </source>
</evidence>
<dbReference type="InterPro" id="IPR000304">
    <property type="entry name" value="Pyrroline-COOH_reductase"/>
</dbReference>
<comment type="subcellular location">
    <subcellularLocation>
        <location evidence="1">Cytoplasm</location>
    </subcellularLocation>
</comment>
<evidence type="ECO:0000256" key="9">
    <source>
        <dbReference type="ARBA" id="ARBA00029440"/>
    </source>
</evidence>
<dbReference type="GO" id="GO:0055129">
    <property type="term" value="P:L-proline biosynthetic process"/>
    <property type="evidence" value="ECO:0007669"/>
    <property type="project" value="TreeGrafter"/>
</dbReference>
<comment type="pathway">
    <text evidence="9">Amino-acid biosynthesis.</text>
</comment>
<keyword evidence="6" id="KW-0641">Proline biosynthesis</keyword>
<sequence>MNSIGFIGGGVMAEAMIRGLLSRGLLEPSQVFVYDADPSRSEWLSIELGLSVMPHASHVCDAVQGAVIIAVKPDVVDSVMNDIRGAVEPERNVIISVAAGISLDRVQQIAKPGTRVVRVMPNTPCLVREGVSCYTLGQNCRAEDGALVQQIFSAIGTVHEVPEKQLDAVTGLTGSGPAYVFMFIEALADGAVLNGLPRSTARTLAAEMVCGAAQMVKANPSVHPAELRNRVESPAGTTISATNALEHGGFRAAVIDAVTAAAEKSRAMGKK</sequence>
<keyword evidence="4" id="KW-0963">Cytoplasm</keyword>
<name>A0A7S1T9C5_9RHOD</name>
<proteinExistence type="inferred from homology"/>
<feature type="binding site" evidence="12">
    <location>
        <begin position="70"/>
        <end position="73"/>
    </location>
    <ligand>
        <name>NADP(+)</name>
        <dbReference type="ChEBI" id="CHEBI:58349"/>
    </ligand>
</feature>
<dbReference type="Pfam" id="PF03807">
    <property type="entry name" value="F420_oxidored"/>
    <property type="match status" value="1"/>
</dbReference>